<dbReference type="PANTHER" id="PTHR30055:SF242">
    <property type="entry name" value="HTH-TYPE TRANSCRIPTIONAL REPRESSOR KSTR"/>
    <property type="match status" value="1"/>
</dbReference>
<keyword evidence="6" id="KW-1185">Reference proteome</keyword>
<dbReference type="InterPro" id="IPR001647">
    <property type="entry name" value="HTH_TetR"/>
</dbReference>
<evidence type="ECO:0000256" key="1">
    <source>
        <dbReference type="ARBA" id="ARBA00023125"/>
    </source>
</evidence>
<feature type="domain" description="HTH tetR-type" evidence="4">
    <location>
        <begin position="25"/>
        <end position="85"/>
    </location>
</feature>
<reference evidence="5 6" key="1">
    <citation type="submission" date="2024-09" db="EMBL/GenBank/DDBJ databases">
        <authorList>
            <person name="Sun Q."/>
            <person name="Mori K."/>
        </authorList>
    </citation>
    <scope>NUCLEOTIDE SEQUENCE [LARGE SCALE GENOMIC DNA]</scope>
    <source>
        <strain evidence="5 6">CCM 7659</strain>
    </source>
</reference>
<dbReference type="PRINTS" id="PR00455">
    <property type="entry name" value="HTHTETR"/>
</dbReference>
<dbReference type="SUPFAM" id="SSF46689">
    <property type="entry name" value="Homeodomain-like"/>
    <property type="match status" value="1"/>
</dbReference>
<comment type="caution">
    <text evidence="5">The sequence shown here is derived from an EMBL/GenBank/DDBJ whole genome shotgun (WGS) entry which is preliminary data.</text>
</comment>
<keyword evidence="1 2" id="KW-0238">DNA-binding</keyword>
<feature type="compositionally biased region" description="Basic and acidic residues" evidence="3">
    <location>
        <begin position="13"/>
        <end position="28"/>
    </location>
</feature>
<dbReference type="InterPro" id="IPR009057">
    <property type="entry name" value="Homeodomain-like_sf"/>
</dbReference>
<dbReference type="PANTHER" id="PTHR30055">
    <property type="entry name" value="HTH-TYPE TRANSCRIPTIONAL REGULATOR RUTR"/>
    <property type="match status" value="1"/>
</dbReference>
<organism evidence="5 6">
    <name type="scientific">Dietzia aerolata</name>
    <dbReference type="NCBI Taxonomy" id="595984"/>
    <lineage>
        <taxon>Bacteria</taxon>
        <taxon>Bacillati</taxon>
        <taxon>Actinomycetota</taxon>
        <taxon>Actinomycetes</taxon>
        <taxon>Mycobacteriales</taxon>
        <taxon>Dietziaceae</taxon>
        <taxon>Dietzia</taxon>
    </lineage>
</organism>
<evidence type="ECO:0000259" key="4">
    <source>
        <dbReference type="PROSITE" id="PS50977"/>
    </source>
</evidence>
<protein>
    <submittedName>
        <fullName evidence="5">TetR/AcrR family transcriptional regulator</fullName>
    </submittedName>
</protein>
<dbReference type="Pfam" id="PF00440">
    <property type="entry name" value="TetR_N"/>
    <property type="match status" value="1"/>
</dbReference>
<accession>A0ABV5JTZ8</accession>
<proteinExistence type="predicted"/>
<dbReference type="Proteomes" id="UP001589700">
    <property type="component" value="Unassembled WGS sequence"/>
</dbReference>
<sequence>MSSADLGTVGGDMAREPGRRELNKADKQRRIHKAARELFWTRGYASVTTQEVADRAEVGTGTLFRYARSKGELLCMVANDDFRLMVDSLPDTGDPVEDLVQLCEPLVRALENQPDNVAAYHRETLFGEPGPHRDEAQRILLDLRGRIAEVLARHSGGGADPAHLIGPAQTVFDVMYMTIVRSGVRRAPDLDHRGELRAHVRRVLHGALAAASESSPEPGSTSH</sequence>
<dbReference type="PROSITE" id="PS50977">
    <property type="entry name" value="HTH_TETR_2"/>
    <property type="match status" value="1"/>
</dbReference>
<name>A0ABV5JTZ8_9ACTN</name>
<dbReference type="InterPro" id="IPR050109">
    <property type="entry name" value="HTH-type_TetR-like_transc_reg"/>
</dbReference>
<evidence type="ECO:0000256" key="2">
    <source>
        <dbReference type="PROSITE-ProRule" id="PRU00335"/>
    </source>
</evidence>
<gene>
    <name evidence="5" type="ORF">ACFFVD_15865</name>
</gene>
<evidence type="ECO:0000313" key="5">
    <source>
        <dbReference type="EMBL" id="MFB9261274.1"/>
    </source>
</evidence>
<evidence type="ECO:0000313" key="6">
    <source>
        <dbReference type="Proteomes" id="UP001589700"/>
    </source>
</evidence>
<evidence type="ECO:0000256" key="3">
    <source>
        <dbReference type="SAM" id="MobiDB-lite"/>
    </source>
</evidence>
<dbReference type="RefSeq" id="WP_241729633.1">
    <property type="nucleotide sequence ID" value="NZ_JAALDM010000015.1"/>
</dbReference>
<feature type="region of interest" description="Disordered" evidence="3">
    <location>
        <begin position="1"/>
        <end position="29"/>
    </location>
</feature>
<dbReference type="Gene3D" id="1.10.357.10">
    <property type="entry name" value="Tetracycline Repressor, domain 2"/>
    <property type="match status" value="1"/>
</dbReference>
<dbReference type="EMBL" id="JBHMDY010000013">
    <property type="protein sequence ID" value="MFB9261274.1"/>
    <property type="molecule type" value="Genomic_DNA"/>
</dbReference>
<feature type="DNA-binding region" description="H-T-H motif" evidence="2">
    <location>
        <begin position="48"/>
        <end position="67"/>
    </location>
</feature>